<dbReference type="GO" id="GO:0004222">
    <property type="term" value="F:metalloendopeptidase activity"/>
    <property type="evidence" value="ECO:0007669"/>
    <property type="project" value="UniProtKB-UniRule"/>
</dbReference>
<keyword evidence="5 8" id="KW-0862">Zinc</keyword>
<keyword evidence="2 8" id="KW-0645">Protease</keyword>
<comment type="subunit">
    <text evidence="1">Monomer.</text>
</comment>
<evidence type="ECO:0000256" key="5">
    <source>
        <dbReference type="ARBA" id="ARBA00022833"/>
    </source>
</evidence>
<comment type="caution">
    <text evidence="11">The sequence shown here is derived from an EMBL/GenBank/DDBJ whole genome shotgun (WGS) entry which is preliminary data.</text>
</comment>
<dbReference type="InterPro" id="IPR024079">
    <property type="entry name" value="MetalloPept_cat_dom_sf"/>
</dbReference>
<feature type="domain" description="Peptidase M12A" evidence="10">
    <location>
        <begin position="1"/>
        <end position="169"/>
    </location>
</feature>
<feature type="active site" evidence="8">
    <location>
        <position position="48"/>
    </location>
</feature>
<keyword evidence="4 8" id="KW-0378">Hydrolase</keyword>
<dbReference type="PROSITE" id="PS51864">
    <property type="entry name" value="ASTACIN"/>
    <property type="match status" value="1"/>
</dbReference>
<dbReference type="PRINTS" id="PR00480">
    <property type="entry name" value="ASTACIN"/>
</dbReference>
<evidence type="ECO:0000256" key="1">
    <source>
        <dbReference type="ARBA" id="ARBA00011245"/>
    </source>
</evidence>
<dbReference type="Pfam" id="PF01400">
    <property type="entry name" value="Astacin"/>
    <property type="match status" value="1"/>
</dbReference>
<feature type="binding site" evidence="8">
    <location>
        <position position="47"/>
    </location>
    <ligand>
        <name>Zn(2+)</name>
        <dbReference type="ChEBI" id="CHEBI:29105"/>
        <note>catalytic</note>
    </ligand>
</feature>
<name>A0A443RNA2_9ACAR</name>
<reference evidence="11 12" key="1">
    <citation type="journal article" date="2018" name="Gigascience">
        <title>Genomes of trombidid mites reveal novel predicted allergens and laterally-transferred genes associated with secondary metabolism.</title>
        <authorList>
            <person name="Dong X."/>
            <person name="Chaisiri K."/>
            <person name="Xia D."/>
            <person name="Armstrong S.D."/>
            <person name="Fang Y."/>
            <person name="Donnelly M.J."/>
            <person name="Kadowaki T."/>
            <person name="McGarry J.W."/>
            <person name="Darby A.C."/>
            <person name="Makepeace B.L."/>
        </authorList>
    </citation>
    <scope>NUCLEOTIDE SEQUENCE [LARGE SCALE GENOMIC DNA]</scope>
    <source>
        <strain evidence="11">UoL-WK</strain>
    </source>
</reference>
<evidence type="ECO:0000256" key="3">
    <source>
        <dbReference type="ARBA" id="ARBA00022723"/>
    </source>
</evidence>
<dbReference type="GO" id="GO:0008270">
    <property type="term" value="F:zinc ion binding"/>
    <property type="evidence" value="ECO:0007669"/>
    <property type="project" value="UniProtKB-UniRule"/>
</dbReference>
<comment type="function">
    <text evidence="7">Zinc metalloprotease. Provoques deadhesion of endothelial cells from cell cultures, and also degradation of fibronectin, fibrinogen and gelatin in vitro. Its role in the venom is not fully understood but it might act as a spreading factor that facilitates diffusion of other venom toxins. Alternatively, it might be involved in the proteolytic processing of other venom toxins or it might play a role in extra-oral digestion of prey.</text>
</comment>
<dbReference type="InterPro" id="IPR006026">
    <property type="entry name" value="Peptidase_Metallo"/>
</dbReference>
<dbReference type="PANTHER" id="PTHR10127">
    <property type="entry name" value="DISCOIDIN, CUB, EGF, LAMININ , AND ZINC METALLOPROTEASE DOMAIN CONTAINING"/>
    <property type="match status" value="1"/>
</dbReference>
<feature type="binding site" evidence="8">
    <location>
        <position position="51"/>
    </location>
    <ligand>
        <name>Zn(2+)</name>
        <dbReference type="ChEBI" id="CHEBI:29105"/>
        <note>catalytic</note>
    </ligand>
</feature>
<evidence type="ECO:0000256" key="2">
    <source>
        <dbReference type="ARBA" id="ARBA00022670"/>
    </source>
</evidence>
<proteinExistence type="predicted"/>
<sequence>MHKGYIEFRKSEKGCGTPIDSIGFGGIRSHIIKLDENACFSYRSVAHELLHVFGFMHEQNRPDRDNYVYVNYDNIPYGKWSAYSKLNFPLYNLYNYLKYDYDAGSIMHYGINDNSKMPIFPTIFPIRADVNPFEFGRGLGIDPYKYLFRAHTRLLSDLDIKKIIDLMCFPKFARLQRTFPYEFPEEEYEFIG</sequence>
<dbReference type="PANTHER" id="PTHR10127:SF780">
    <property type="entry name" value="METALLOENDOPEPTIDASE"/>
    <property type="match status" value="1"/>
</dbReference>
<dbReference type="OrthoDB" id="291007at2759"/>
<evidence type="ECO:0000313" key="11">
    <source>
        <dbReference type="EMBL" id="RWS16755.1"/>
    </source>
</evidence>
<comment type="caution">
    <text evidence="8">Lacks conserved residue(s) required for the propagation of feature annotation.</text>
</comment>
<evidence type="ECO:0000256" key="6">
    <source>
        <dbReference type="ARBA" id="ARBA00023049"/>
    </source>
</evidence>
<dbReference type="AlphaFoldDB" id="A0A443RNA2"/>
<dbReference type="EC" id="3.4.24.-" evidence="9"/>
<accession>A0A443RNA2</accession>
<dbReference type="InterPro" id="IPR001506">
    <property type="entry name" value="Peptidase_M12A"/>
</dbReference>
<keyword evidence="6 8" id="KW-0482">Metalloprotease</keyword>
<comment type="cofactor">
    <cofactor evidence="8 9">
        <name>Zn(2+)</name>
        <dbReference type="ChEBI" id="CHEBI:29105"/>
    </cofactor>
    <text evidence="8 9">Binds 1 zinc ion per subunit.</text>
</comment>
<feature type="binding site" evidence="8">
    <location>
        <position position="57"/>
    </location>
    <ligand>
        <name>Zn(2+)</name>
        <dbReference type="ChEBI" id="CHEBI:29105"/>
        <note>catalytic</note>
    </ligand>
</feature>
<dbReference type="SUPFAM" id="SSF55486">
    <property type="entry name" value="Metalloproteases ('zincins'), catalytic domain"/>
    <property type="match status" value="1"/>
</dbReference>
<keyword evidence="12" id="KW-1185">Reference proteome</keyword>
<dbReference type="SMART" id="SM00235">
    <property type="entry name" value="ZnMc"/>
    <property type="match status" value="1"/>
</dbReference>
<keyword evidence="3 8" id="KW-0479">Metal-binding</keyword>
<dbReference type="Gene3D" id="3.40.390.10">
    <property type="entry name" value="Collagenase (Catalytic Domain)"/>
    <property type="match status" value="1"/>
</dbReference>
<evidence type="ECO:0000256" key="8">
    <source>
        <dbReference type="PROSITE-ProRule" id="PRU01211"/>
    </source>
</evidence>
<dbReference type="STRING" id="1965070.A0A443RNA2"/>
<evidence type="ECO:0000256" key="9">
    <source>
        <dbReference type="RuleBase" id="RU361183"/>
    </source>
</evidence>
<dbReference type="GO" id="GO:0006508">
    <property type="term" value="P:proteolysis"/>
    <property type="evidence" value="ECO:0007669"/>
    <property type="project" value="UniProtKB-KW"/>
</dbReference>
<evidence type="ECO:0000256" key="7">
    <source>
        <dbReference type="ARBA" id="ARBA00025529"/>
    </source>
</evidence>
<gene>
    <name evidence="11" type="ORF">B4U79_14006</name>
</gene>
<evidence type="ECO:0000259" key="10">
    <source>
        <dbReference type="PROSITE" id="PS51864"/>
    </source>
</evidence>
<dbReference type="EMBL" id="NCKU01000171">
    <property type="protein sequence ID" value="RWS16755.1"/>
    <property type="molecule type" value="Genomic_DNA"/>
</dbReference>
<protein>
    <recommendedName>
        <fullName evidence="9">Metalloendopeptidase</fullName>
        <ecNumber evidence="9">3.4.24.-</ecNumber>
    </recommendedName>
</protein>
<organism evidence="11 12">
    <name type="scientific">Dinothrombium tinctorium</name>
    <dbReference type="NCBI Taxonomy" id="1965070"/>
    <lineage>
        <taxon>Eukaryota</taxon>
        <taxon>Metazoa</taxon>
        <taxon>Ecdysozoa</taxon>
        <taxon>Arthropoda</taxon>
        <taxon>Chelicerata</taxon>
        <taxon>Arachnida</taxon>
        <taxon>Acari</taxon>
        <taxon>Acariformes</taxon>
        <taxon>Trombidiformes</taxon>
        <taxon>Prostigmata</taxon>
        <taxon>Anystina</taxon>
        <taxon>Parasitengona</taxon>
        <taxon>Trombidioidea</taxon>
        <taxon>Trombidiidae</taxon>
        <taxon>Dinothrombium</taxon>
    </lineage>
</organism>
<dbReference type="Proteomes" id="UP000285301">
    <property type="component" value="Unassembled WGS sequence"/>
</dbReference>
<evidence type="ECO:0000313" key="12">
    <source>
        <dbReference type="Proteomes" id="UP000285301"/>
    </source>
</evidence>
<evidence type="ECO:0000256" key="4">
    <source>
        <dbReference type="ARBA" id="ARBA00022801"/>
    </source>
</evidence>